<name>A0A399EBA3_9DEIN</name>
<dbReference type="Gene3D" id="3.30.450.90">
    <property type="match status" value="1"/>
</dbReference>
<evidence type="ECO:0000313" key="3">
    <source>
        <dbReference type="EMBL" id="RIH79601.1"/>
    </source>
</evidence>
<dbReference type="Gene3D" id="3.40.50.300">
    <property type="entry name" value="P-loop containing nucleotide triphosphate hydrolases"/>
    <property type="match status" value="1"/>
</dbReference>
<evidence type="ECO:0000259" key="2">
    <source>
        <dbReference type="PROSITE" id="PS00662"/>
    </source>
</evidence>
<dbReference type="PANTHER" id="PTHR30486:SF16">
    <property type="entry name" value="TWITCHING MOTILITY PROTEIN PILT"/>
    <property type="match status" value="1"/>
</dbReference>
<gene>
    <name evidence="3" type="primary">pilT_1</name>
    <name evidence="3" type="ORF">Mcate_00240</name>
</gene>
<dbReference type="NCBIfam" id="TIGR01420">
    <property type="entry name" value="pilT_fam"/>
    <property type="match status" value="1"/>
</dbReference>
<organism evidence="3 4">
    <name type="scientific">Meiothermus taiwanensis</name>
    <dbReference type="NCBI Taxonomy" id="172827"/>
    <lineage>
        <taxon>Bacteria</taxon>
        <taxon>Thermotogati</taxon>
        <taxon>Deinococcota</taxon>
        <taxon>Deinococci</taxon>
        <taxon>Thermales</taxon>
        <taxon>Thermaceae</taxon>
        <taxon>Meiothermus</taxon>
    </lineage>
</organism>
<dbReference type="PANTHER" id="PTHR30486">
    <property type="entry name" value="TWITCHING MOTILITY PROTEIN PILT"/>
    <property type="match status" value="1"/>
</dbReference>
<dbReference type="InterPro" id="IPR027417">
    <property type="entry name" value="P-loop_NTPase"/>
</dbReference>
<dbReference type="SUPFAM" id="SSF52540">
    <property type="entry name" value="P-loop containing nucleoside triphosphate hydrolases"/>
    <property type="match status" value="1"/>
</dbReference>
<sequence>MSKAPDIVDLLNLAVDRSASDLVITVGLPPMVKVDGEFHPTEFEPLTPQETRRLTYALMDEKQQRVFEEEKELDFSFSLPGKGRFRVNIFLQRGSVGGVLRVVPSNVKSFEELGLPKTVADIAMSPRGLVLVTGPTGSGKSTTLASMIDYINERKRCHIVTIEDPIEFFHRHKSSIINQREIGSDTHSFEKALRSVLRQAPDVILVGEMRDYETISAAITAAETGHLVMGTLHTNSAPETIDRIIDVFPESQQEQVRVQLSNNLVAVLTQQLLPKAFGGGRVLAYELMVATPAVRALIREGKSHQLVSVIQTGGQYGMITMDAYLADLYKRKLITYEMGQSRAVDPKEFARLAGAAGGSTPQAAGVRRP</sequence>
<reference evidence="3 4" key="1">
    <citation type="submission" date="2018-08" db="EMBL/GenBank/DDBJ databases">
        <title>Meiothermus cateniformans JCM 15151 genome sequencing project.</title>
        <authorList>
            <person name="Da Costa M.S."/>
            <person name="Albuquerque L."/>
            <person name="Raposo P."/>
            <person name="Froufe H.J.C."/>
            <person name="Barroso C.S."/>
            <person name="Egas C."/>
        </authorList>
    </citation>
    <scope>NUCLEOTIDE SEQUENCE [LARGE SCALE GENOMIC DNA]</scope>
    <source>
        <strain evidence="3 4">JCM 15151</strain>
    </source>
</reference>
<dbReference type="InterPro" id="IPR006321">
    <property type="entry name" value="PilT/PilU"/>
</dbReference>
<comment type="similarity">
    <text evidence="1">Belongs to the GSP E family.</text>
</comment>
<dbReference type="GO" id="GO:0016887">
    <property type="term" value="F:ATP hydrolysis activity"/>
    <property type="evidence" value="ECO:0007669"/>
    <property type="project" value="InterPro"/>
</dbReference>
<dbReference type="CDD" id="cd01131">
    <property type="entry name" value="PilT"/>
    <property type="match status" value="1"/>
</dbReference>
<dbReference type="Pfam" id="PF00437">
    <property type="entry name" value="T2SSE"/>
    <property type="match status" value="1"/>
</dbReference>
<dbReference type="RefSeq" id="WP_027886350.1">
    <property type="nucleotide sequence ID" value="NZ_JBHSXZ010000035.1"/>
</dbReference>
<dbReference type="OrthoDB" id="9808272at2"/>
<dbReference type="SMART" id="SM00382">
    <property type="entry name" value="AAA"/>
    <property type="match status" value="1"/>
</dbReference>
<dbReference type="PROSITE" id="PS00662">
    <property type="entry name" value="T2SP_E"/>
    <property type="match status" value="1"/>
</dbReference>
<accession>A0A399EBA3</accession>
<comment type="caution">
    <text evidence="3">The sequence shown here is derived from an EMBL/GenBank/DDBJ whole genome shotgun (WGS) entry which is preliminary data.</text>
</comment>
<dbReference type="InterPro" id="IPR003593">
    <property type="entry name" value="AAA+_ATPase"/>
</dbReference>
<dbReference type="InterPro" id="IPR001482">
    <property type="entry name" value="T2SS/T4SS_dom"/>
</dbReference>
<feature type="domain" description="Bacterial type II secretion system protein E" evidence="2">
    <location>
        <begin position="197"/>
        <end position="211"/>
    </location>
</feature>
<dbReference type="InterPro" id="IPR050921">
    <property type="entry name" value="T4SS_GSP_E_ATPase"/>
</dbReference>
<evidence type="ECO:0000313" key="4">
    <source>
        <dbReference type="Proteomes" id="UP000266089"/>
    </source>
</evidence>
<dbReference type="Proteomes" id="UP000266089">
    <property type="component" value="Unassembled WGS sequence"/>
</dbReference>
<dbReference type="EMBL" id="QWKX01000004">
    <property type="protein sequence ID" value="RIH79601.1"/>
    <property type="molecule type" value="Genomic_DNA"/>
</dbReference>
<dbReference type="GO" id="GO:0005524">
    <property type="term" value="F:ATP binding"/>
    <property type="evidence" value="ECO:0007669"/>
    <property type="project" value="InterPro"/>
</dbReference>
<dbReference type="AlphaFoldDB" id="A0A399EBA3"/>
<proteinExistence type="inferred from homology"/>
<protein>
    <submittedName>
        <fullName evidence="3">Twitching mobility protein</fullName>
    </submittedName>
</protein>
<evidence type="ECO:0000256" key="1">
    <source>
        <dbReference type="ARBA" id="ARBA00006611"/>
    </source>
</evidence>